<proteinExistence type="predicted"/>
<keyword evidence="1" id="KW-0862">Zinc</keyword>
<evidence type="ECO:0000313" key="6">
    <source>
        <dbReference type="Proteomes" id="UP000539350"/>
    </source>
</evidence>
<keyword evidence="5" id="KW-0808">Transferase</keyword>
<dbReference type="SUPFAM" id="SSF53335">
    <property type="entry name" value="S-adenosyl-L-methionine-dependent methyltransferases"/>
    <property type="match status" value="1"/>
</dbReference>
<feature type="binding site" evidence="2">
    <location>
        <position position="168"/>
    </location>
    <ligand>
        <name>S-adenosyl-L-methionine</name>
        <dbReference type="ChEBI" id="CHEBI:59789"/>
    </ligand>
</feature>
<dbReference type="InterPro" id="IPR016718">
    <property type="entry name" value="rRNA_m1G-MeTrfase_A_prd"/>
</dbReference>
<feature type="binding site" evidence="2">
    <location>
        <begin position="81"/>
        <end position="82"/>
    </location>
    <ligand>
        <name>S-adenosyl-L-methionine</name>
        <dbReference type="ChEBI" id="CHEBI:59789"/>
    </ligand>
</feature>
<dbReference type="GO" id="GO:0046872">
    <property type="term" value="F:metal ion binding"/>
    <property type="evidence" value="ECO:0007669"/>
    <property type="project" value="UniProtKB-KW"/>
</dbReference>
<dbReference type="PIRSF" id="PIRSF018249">
    <property type="entry name" value="MyrA_prd"/>
    <property type="match status" value="1"/>
</dbReference>
<keyword evidence="5" id="KW-0489">Methyltransferase</keyword>
<dbReference type="PANTHER" id="PTHR43460">
    <property type="entry name" value="METHYLTRANSFERASE"/>
    <property type="match status" value="1"/>
</dbReference>
<dbReference type="PANTHER" id="PTHR43460:SF1">
    <property type="entry name" value="METHYLTRANSFERASE TYPE 11 DOMAIN-CONTAINING PROTEIN"/>
    <property type="match status" value="1"/>
</dbReference>
<dbReference type="InterPro" id="IPR029063">
    <property type="entry name" value="SAM-dependent_MTases_sf"/>
</dbReference>
<evidence type="ECO:0000256" key="1">
    <source>
        <dbReference type="PIRSR" id="PIRSR018249-1"/>
    </source>
</evidence>
<comment type="caution">
    <text evidence="5">The sequence shown here is derived from an EMBL/GenBank/DDBJ whole genome shotgun (WGS) entry which is preliminary data.</text>
</comment>
<protein>
    <submittedName>
        <fullName evidence="5">Methyltransferase domain-containing protein</fullName>
    </submittedName>
</protein>
<dbReference type="CDD" id="cd02440">
    <property type="entry name" value="AdoMet_MTases"/>
    <property type="match status" value="1"/>
</dbReference>
<dbReference type="AlphaFoldDB" id="A0A7W2TWI0"/>
<keyword evidence="6" id="KW-1185">Reference proteome</keyword>
<dbReference type="Pfam" id="PF21302">
    <property type="entry name" value="Zn_ribbon_RlmA"/>
    <property type="match status" value="1"/>
</dbReference>
<name>A0A7W2TWI0_9GAMM</name>
<feature type="binding site" evidence="1">
    <location>
        <position position="8"/>
    </location>
    <ligand>
        <name>Zn(2+)</name>
        <dbReference type="ChEBI" id="CHEBI:29105"/>
    </ligand>
</feature>
<organism evidence="5 6">
    <name type="scientific">Sediminihaliea albiluteola</name>
    <dbReference type="NCBI Taxonomy" id="2758564"/>
    <lineage>
        <taxon>Bacteria</taxon>
        <taxon>Pseudomonadati</taxon>
        <taxon>Pseudomonadota</taxon>
        <taxon>Gammaproteobacteria</taxon>
        <taxon>Cellvibrionales</taxon>
        <taxon>Halieaceae</taxon>
        <taxon>Sediminihaliea</taxon>
    </lineage>
</organism>
<feature type="binding site" evidence="1">
    <location>
        <position position="12"/>
    </location>
    <ligand>
        <name>Zn(2+)</name>
        <dbReference type="ChEBI" id="CHEBI:29105"/>
    </ligand>
</feature>
<dbReference type="GO" id="GO:0008168">
    <property type="term" value="F:methyltransferase activity"/>
    <property type="evidence" value="ECO:0007669"/>
    <property type="project" value="UniProtKB-KW"/>
</dbReference>
<dbReference type="InterPro" id="IPR052939">
    <property type="entry name" value="23S_rRNA_MeTrnsfrase_RlmA"/>
</dbReference>
<accession>A0A7W2TWI0</accession>
<dbReference type="InterPro" id="IPR041698">
    <property type="entry name" value="Methyltransf_25"/>
</dbReference>
<dbReference type="GO" id="GO:0032259">
    <property type="term" value="P:methylation"/>
    <property type="evidence" value="ECO:0007669"/>
    <property type="project" value="UniProtKB-KW"/>
</dbReference>
<evidence type="ECO:0000313" key="5">
    <source>
        <dbReference type="EMBL" id="MBA6413207.1"/>
    </source>
</evidence>
<feature type="binding site" evidence="2">
    <location>
        <position position="54"/>
    </location>
    <ligand>
        <name>S-adenosyl-L-methionine</name>
        <dbReference type="ChEBI" id="CHEBI:59789"/>
    </ligand>
</feature>
<dbReference type="Pfam" id="PF13649">
    <property type="entry name" value="Methyltransf_25"/>
    <property type="match status" value="1"/>
</dbReference>
<gene>
    <name evidence="5" type="ORF">H2508_08815</name>
</gene>
<reference evidence="5 6" key="1">
    <citation type="submission" date="2020-07" db="EMBL/GenBank/DDBJ databases">
        <title>Halieaceae bacterium, F7430, whole genome shotgun sequencing project.</title>
        <authorList>
            <person name="Jiang S."/>
            <person name="Liu Z.W."/>
            <person name="Du Z.J."/>
        </authorList>
    </citation>
    <scope>NUCLEOTIDE SEQUENCE [LARGE SCALE GENOMIC DNA]</scope>
    <source>
        <strain evidence="5 6">F7430</strain>
    </source>
</reference>
<evidence type="ECO:0000256" key="2">
    <source>
        <dbReference type="PIRSR" id="PIRSR018249-2"/>
    </source>
</evidence>
<feature type="domain" description="23S rRNA (guanine(745)-N(1))-methyltransferase N-terminal" evidence="4">
    <location>
        <begin position="2"/>
        <end position="33"/>
    </location>
</feature>
<evidence type="ECO:0000259" key="3">
    <source>
        <dbReference type="Pfam" id="PF13649"/>
    </source>
</evidence>
<dbReference type="Gene3D" id="3.40.50.150">
    <property type="entry name" value="Vaccinia Virus protein VP39"/>
    <property type="match status" value="1"/>
</dbReference>
<dbReference type="InterPro" id="IPR048647">
    <property type="entry name" value="RlmA_N"/>
</dbReference>
<sequence length="254" mass="27944">MEANVWRCDAGHSYDRAKEGYVNLLPTNRKGSRLPGDNADMINARRRVHQAQIYQPLAQALQEQVLSLGPLERLLDLGCGEGYYSKSLVAVAPQATVQAVDISRPAVRLGAKRCPEAHFAVASATQLPLADSSIDLVTSIFAPVEVQELLRVLQPAAYYLKVTPGPRHLWALREALYAQPRPHAAADVPLTGFELLRSQALDYERHLAGSQLADLIAMTPFAYRGNPERRQKLCGSEGLDLNMSFSIALYRQAA</sequence>
<evidence type="ECO:0000259" key="4">
    <source>
        <dbReference type="Pfam" id="PF21302"/>
    </source>
</evidence>
<feature type="domain" description="Methyltransferase" evidence="3">
    <location>
        <begin position="75"/>
        <end position="157"/>
    </location>
</feature>
<keyword evidence="1" id="KW-0479">Metal-binding</keyword>
<dbReference type="EMBL" id="JACFXU010000014">
    <property type="protein sequence ID" value="MBA6413207.1"/>
    <property type="molecule type" value="Genomic_DNA"/>
</dbReference>
<keyword evidence="2" id="KW-0949">S-adenosyl-L-methionine</keyword>
<dbReference type="Proteomes" id="UP000539350">
    <property type="component" value="Unassembled WGS sequence"/>
</dbReference>